<dbReference type="AlphaFoldDB" id="A0A6J6C3S7"/>
<sequence length="63" mass="6493">MVSQVTSTTTFSSKDSTTSRAVIAAPAFVIVVVINATGCSSGEPSTRIVIPYPGDVEAIYTTP</sequence>
<reference evidence="1" key="1">
    <citation type="submission" date="2020-05" db="EMBL/GenBank/DDBJ databases">
        <authorList>
            <person name="Chiriac C."/>
            <person name="Salcher M."/>
            <person name="Ghai R."/>
            <person name="Kavagutti S V."/>
        </authorList>
    </citation>
    <scope>NUCLEOTIDE SEQUENCE</scope>
</reference>
<dbReference type="EMBL" id="CAEZSQ010000113">
    <property type="protein sequence ID" value="CAB4546001.1"/>
    <property type="molecule type" value="Genomic_DNA"/>
</dbReference>
<name>A0A6J6C3S7_9ZZZZ</name>
<accession>A0A6J6C3S7</accession>
<protein>
    <submittedName>
        <fullName evidence="1">Unannotated protein</fullName>
    </submittedName>
</protein>
<proteinExistence type="predicted"/>
<evidence type="ECO:0000313" key="1">
    <source>
        <dbReference type="EMBL" id="CAB4546001.1"/>
    </source>
</evidence>
<gene>
    <name evidence="1" type="ORF">UFOPK1458_00569</name>
</gene>
<organism evidence="1">
    <name type="scientific">freshwater metagenome</name>
    <dbReference type="NCBI Taxonomy" id="449393"/>
    <lineage>
        <taxon>unclassified sequences</taxon>
        <taxon>metagenomes</taxon>
        <taxon>ecological metagenomes</taxon>
    </lineage>
</organism>